<evidence type="ECO:0000256" key="5">
    <source>
        <dbReference type="SAM" id="Phobius"/>
    </source>
</evidence>
<keyword evidence="3 5" id="KW-1133">Transmembrane helix</keyword>
<dbReference type="GO" id="GO:0012505">
    <property type="term" value="C:endomembrane system"/>
    <property type="evidence" value="ECO:0007669"/>
    <property type="project" value="UniProtKB-SubCell"/>
</dbReference>
<dbReference type="Proteomes" id="UP000510821">
    <property type="component" value="Chromosome"/>
</dbReference>
<keyword evidence="2 5" id="KW-0812">Transmembrane</keyword>
<dbReference type="PANTHER" id="PTHR43847">
    <property type="entry name" value="BLL3993 PROTEIN"/>
    <property type="match status" value="1"/>
</dbReference>
<gene>
    <name evidence="6" type="ORF">Sv326_0502</name>
</gene>
<evidence type="ECO:0008006" key="8">
    <source>
        <dbReference type="Google" id="ProtNLM"/>
    </source>
</evidence>
<feature type="transmembrane region" description="Helical" evidence="5">
    <location>
        <begin position="78"/>
        <end position="97"/>
    </location>
</feature>
<accession>A0A7D6B9Z1</accession>
<dbReference type="Pfam" id="PF04191">
    <property type="entry name" value="PEMT"/>
    <property type="match status" value="1"/>
</dbReference>
<evidence type="ECO:0000313" key="7">
    <source>
        <dbReference type="Proteomes" id="UP000510821"/>
    </source>
</evidence>
<evidence type="ECO:0000256" key="4">
    <source>
        <dbReference type="ARBA" id="ARBA00023136"/>
    </source>
</evidence>
<evidence type="ECO:0000313" key="6">
    <source>
        <dbReference type="EMBL" id="QLJ52677.1"/>
    </source>
</evidence>
<evidence type="ECO:0000256" key="3">
    <source>
        <dbReference type="ARBA" id="ARBA00022989"/>
    </source>
</evidence>
<evidence type="ECO:0000256" key="1">
    <source>
        <dbReference type="ARBA" id="ARBA00004127"/>
    </source>
</evidence>
<dbReference type="AlphaFoldDB" id="A0A7D6B9Z1"/>
<dbReference type="InterPro" id="IPR052527">
    <property type="entry name" value="Metal_cation-efflux_comp"/>
</dbReference>
<dbReference type="PANTHER" id="PTHR43847:SF1">
    <property type="entry name" value="BLL3993 PROTEIN"/>
    <property type="match status" value="1"/>
</dbReference>
<dbReference type="InterPro" id="IPR007318">
    <property type="entry name" value="Phopholipid_MeTrfase"/>
</dbReference>
<feature type="transmembrane region" description="Helical" evidence="5">
    <location>
        <begin position="12"/>
        <end position="31"/>
    </location>
</feature>
<proteinExistence type="predicted"/>
<evidence type="ECO:0000256" key="2">
    <source>
        <dbReference type="ARBA" id="ARBA00022692"/>
    </source>
</evidence>
<protein>
    <recommendedName>
        <fullName evidence="8">Isoprenylcysteine carboxyl methyltransferase</fullName>
    </recommendedName>
</protein>
<name>A0A7D6B9Z1_FERL1</name>
<dbReference type="EMBL" id="CP058998">
    <property type="protein sequence ID" value="QLJ52677.1"/>
    <property type="molecule type" value="Genomic_DNA"/>
</dbReference>
<sequence>MDKAALTKRVVLIFIAALAVVGIMLFVPAGTLDYWQAWVYMAIVFVPASFVLAYFLKNDPKFLERRFKTREKEVKQKTLIKIASVVFFIGFLIPGLDRRFGWSNVPFEFVVAADAIVVLGYALVCLVFRENSYAGRTIRVEKGQKVISTGPYAFIRHPMYLGSLLIYIATSIALGSYWALPPFLLMIPVIIYRIFNEEDVLKRELKGYTAYCQKTRYRLLPFVW</sequence>
<dbReference type="Gene3D" id="1.20.120.1630">
    <property type="match status" value="1"/>
</dbReference>
<reference evidence="7" key="1">
    <citation type="submission" date="2020-07" db="EMBL/GenBank/DDBJ databases">
        <title>Metabolic diversity and evolutionary history of the archaeal phylum ###Micrarchaeota### uncovered from a freshwater lake metagenome.</title>
        <authorList>
            <person name="Kadnikov V.V."/>
            <person name="Savvichev A.S."/>
            <person name="Mardanov A.V."/>
            <person name="Beletsky A.V."/>
            <person name="Chupakov A.V."/>
            <person name="Kokryatskaya N.M."/>
            <person name="Pimenov N.V."/>
            <person name="Ravin N.V."/>
        </authorList>
    </citation>
    <scope>NUCLEOTIDE SEQUENCE [LARGE SCALE GENOMIC DNA]</scope>
</reference>
<dbReference type="KEGG" id="flt:Sv326_0502"/>
<feature type="transmembrane region" description="Helical" evidence="5">
    <location>
        <begin position="109"/>
        <end position="128"/>
    </location>
</feature>
<organism evidence="6 7">
    <name type="scientific">Fermentimicrarchaeum limneticum</name>
    <dbReference type="NCBI Taxonomy" id="2795018"/>
    <lineage>
        <taxon>Archaea</taxon>
        <taxon>Candidatus Micrarchaeota</taxon>
        <taxon>Candidatus Fermentimicrarchaeales</taxon>
        <taxon>Candidatus Fermentimicrarchaeaceae</taxon>
        <taxon>Candidatus Fermentimicrarchaeum</taxon>
    </lineage>
</organism>
<keyword evidence="4 5" id="KW-0472">Membrane</keyword>
<comment type="subcellular location">
    <subcellularLocation>
        <location evidence="1">Endomembrane system</location>
        <topology evidence="1">Multi-pass membrane protein</topology>
    </subcellularLocation>
</comment>
<feature type="transmembrane region" description="Helical" evidence="5">
    <location>
        <begin position="37"/>
        <end position="57"/>
    </location>
</feature>